<dbReference type="KEGG" id="tbl:TBLA_0C06930"/>
<evidence type="ECO:0008006" key="4">
    <source>
        <dbReference type="Google" id="ProtNLM"/>
    </source>
</evidence>
<dbReference type="HOGENOM" id="CLU_1759093_0_0_1"/>
<keyword evidence="3" id="KW-1185">Reference proteome</keyword>
<keyword evidence="1" id="KW-0812">Transmembrane</keyword>
<protein>
    <recommendedName>
        <fullName evidence="4">Ceramide synthase subunit LIP1</fullName>
    </recommendedName>
</protein>
<dbReference type="GeneID" id="14495465"/>
<dbReference type="OMA" id="STRINYE"/>
<feature type="transmembrane region" description="Helical" evidence="1">
    <location>
        <begin position="12"/>
        <end position="30"/>
    </location>
</feature>
<sequence length="146" mass="17280">MPRRVTQVKHLLFYISIALTLMAAIEWFKYGTKINYEWFHCRTQIEFMDYVDSGKSSTVRKIWSRGGPSCDKRGEFKTIVKRISRDYEPNDQHLSFCIIENEHVKPVHYPVEDVNEGDPGYYAYVGYDEDKELVEYLCGDHLVYHI</sequence>
<dbReference type="GO" id="GO:0005789">
    <property type="term" value="C:endoplasmic reticulum membrane"/>
    <property type="evidence" value="ECO:0007669"/>
    <property type="project" value="EnsemblFungi"/>
</dbReference>
<dbReference type="STRING" id="1071380.I2H283"/>
<gene>
    <name evidence="2" type="primary">TBLA0C06930</name>
    <name evidence="2" type="ORF">TBLA_0C06930</name>
</gene>
<name>I2H283_HENB6</name>
<dbReference type="OrthoDB" id="3979149at2759"/>
<dbReference type="eggNOG" id="ENOG502S1YW">
    <property type="taxonomic scope" value="Eukaryota"/>
</dbReference>
<proteinExistence type="predicted"/>
<dbReference type="Proteomes" id="UP000002866">
    <property type="component" value="Chromosome 3"/>
</dbReference>
<dbReference type="GO" id="GO:0046513">
    <property type="term" value="P:ceramide biosynthetic process"/>
    <property type="evidence" value="ECO:0007669"/>
    <property type="project" value="EnsemblFungi"/>
</dbReference>
<dbReference type="FunCoup" id="I2H283">
    <property type="interactions" value="32"/>
</dbReference>
<evidence type="ECO:0000256" key="1">
    <source>
        <dbReference type="SAM" id="Phobius"/>
    </source>
</evidence>
<accession>I2H283</accession>
<dbReference type="EMBL" id="HE806318">
    <property type="protein sequence ID" value="CCH60485.1"/>
    <property type="molecule type" value="Genomic_DNA"/>
</dbReference>
<organism evidence="2 3">
    <name type="scientific">Henningerozyma blattae (strain ATCC 34711 / CBS 6284 / DSM 70876 / NBRC 10599 / NRRL Y-10934 / UCD 77-7)</name>
    <name type="common">Yeast</name>
    <name type="synonym">Tetrapisispora blattae</name>
    <dbReference type="NCBI Taxonomy" id="1071380"/>
    <lineage>
        <taxon>Eukaryota</taxon>
        <taxon>Fungi</taxon>
        <taxon>Dikarya</taxon>
        <taxon>Ascomycota</taxon>
        <taxon>Saccharomycotina</taxon>
        <taxon>Saccharomycetes</taxon>
        <taxon>Saccharomycetales</taxon>
        <taxon>Saccharomycetaceae</taxon>
        <taxon>Henningerozyma</taxon>
    </lineage>
</organism>
<evidence type="ECO:0000313" key="2">
    <source>
        <dbReference type="EMBL" id="CCH60485.1"/>
    </source>
</evidence>
<dbReference type="AlphaFoldDB" id="I2H283"/>
<keyword evidence="1" id="KW-1133">Transmembrane helix</keyword>
<reference evidence="2 3" key="1">
    <citation type="journal article" date="2011" name="Proc. Natl. Acad. Sci. U.S.A.">
        <title>Evolutionary erosion of yeast sex chromosomes by mating-type switching accidents.</title>
        <authorList>
            <person name="Gordon J.L."/>
            <person name="Armisen D."/>
            <person name="Proux-Wera E."/>
            <person name="Oheigeartaigh S.S."/>
            <person name="Byrne K.P."/>
            <person name="Wolfe K.H."/>
        </authorList>
    </citation>
    <scope>NUCLEOTIDE SEQUENCE [LARGE SCALE GENOMIC DNA]</scope>
    <source>
        <strain evidence="3">ATCC 34711 / CBS 6284 / DSM 70876 / NBRC 10599 / NRRL Y-10934 / UCD 77-7</strain>
    </source>
</reference>
<dbReference type="GO" id="GO:0061576">
    <property type="term" value="C:acyl-CoA ceramide synthase complex"/>
    <property type="evidence" value="ECO:0007669"/>
    <property type="project" value="EnsemblFungi"/>
</dbReference>
<evidence type="ECO:0000313" key="3">
    <source>
        <dbReference type="Proteomes" id="UP000002866"/>
    </source>
</evidence>
<keyword evidence="1" id="KW-0472">Membrane</keyword>
<dbReference type="GO" id="GO:0050291">
    <property type="term" value="F:sphingosine N-acyltransferase activity"/>
    <property type="evidence" value="ECO:0007669"/>
    <property type="project" value="EnsemblFungi"/>
</dbReference>
<dbReference type="RefSeq" id="XP_004180004.1">
    <property type="nucleotide sequence ID" value="XM_004179956.1"/>
</dbReference>
<dbReference type="InParanoid" id="I2H283"/>